<dbReference type="InterPro" id="IPR009057">
    <property type="entry name" value="Homeodomain-like_sf"/>
</dbReference>
<dbReference type="RefSeq" id="WP_138943615.1">
    <property type="nucleotide sequence ID" value="NZ_CP045804.1"/>
</dbReference>
<dbReference type="PANTHER" id="PTHR30055:SF151">
    <property type="entry name" value="TRANSCRIPTIONAL REGULATORY PROTEIN"/>
    <property type="match status" value="1"/>
</dbReference>
<evidence type="ECO:0000256" key="2">
    <source>
        <dbReference type="ARBA" id="ARBA00023015"/>
    </source>
</evidence>
<dbReference type="AlphaFoldDB" id="A0A857MPR7"/>
<dbReference type="PRINTS" id="PR00400">
    <property type="entry name" value="TETREPRESSOR"/>
</dbReference>
<dbReference type="Pfam" id="PF00440">
    <property type="entry name" value="TetR_N"/>
    <property type="match status" value="1"/>
</dbReference>
<keyword evidence="1" id="KW-0678">Repressor</keyword>
<sequence length="238" mass="25785">MSEPAMPRYLSLLWGHDDPAPRRGPRPTLTVADIGRAGVAVADEKGADALSMKAIADKLGMTTMSLYRYVDTKDDIIDIVFDTAIGHAGPAILDSTGWRTRAENWARTFAAALRQHPWLAGLALTRPPLGPAAISWLEIGVRCFDDTPLGGRQRMSSLLLLDGFVRQHVRQTVQMGLQDEPDDRPTYEAALSVFTATDSHPGITAALAAADNDDDFYETELTFGLTVILDGLAALIDP</sequence>
<dbReference type="GO" id="GO:0000976">
    <property type="term" value="F:transcription cis-regulatory region binding"/>
    <property type="evidence" value="ECO:0007669"/>
    <property type="project" value="TreeGrafter"/>
</dbReference>
<dbReference type="SUPFAM" id="SSF46689">
    <property type="entry name" value="Homeodomain-like"/>
    <property type="match status" value="1"/>
</dbReference>
<reference evidence="5" key="1">
    <citation type="journal article" date="2021" name="Nat. Microbiol.">
        <title>Cocultivation of an ultrasmall environmental parasitic bacterium with lytic ability against bacteria associated with wastewater foams.</title>
        <authorList>
            <person name="Batinovic S."/>
            <person name="Rose J.J.A."/>
            <person name="Ratcliffe J."/>
            <person name="Seviour R.J."/>
            <person name="Petrovski S."/>
        </authorList>
    </citation>
    <scope>NUCLEOTIDE SEQUENCE</scope>
    <source>
        <strain evidence="5">CON44</strain>
    </source>
</reference>
<dbReference type="SUPFAM" id="SSF48498">
    <property type="entry name" value="Tetracyclin repressor-like, C-terminal domain"/>
    <property type="match status" value="1"/>
</dbReference>
<name>A0A857MPR7_9ACTN</name>
<dbReference type="InterPro" id="IPR036271">
    <property type="entry name" value="Tet_transcr_reg_TetR-rel_C_sf"/>
</dbReference>
<dbReference type="Gene3D" id="1.10.10.60">
    <property type="entry name" value="Homeodomain-like"/>
    <property type="match status" value="1"/>
</dbReference>
<organism evidence="5">
    <name type="scientific">Gordonia amarae</name>
    <dbReference type="NCBI Taxonomy" id="36821"/>
    <lineage>
        <taxon>Bacteria</taxon>
        <taxon>Bacillati</taxon>
        <taxon>Actinomycetota</taxon>
        <taxon>Actinomycetes</taxon>
        <taxon>Mycobacteriales</taxon>
        <taxon>Gordoniaceae</taxon>
        <taxon>Gordonia</taxon>
    </lineage>
</organism>
<dbReference type="InterPro" id="IPR003012">
    <property type="entry name" value="Tet_transcr_reg_TetR"/>
</dbReference>
<accession>A0A857MPR7</accession>
<keyword evidence="3" id="KW-0238">DNA-binding</keyword>
<evidence type="ECO:0000313" key="5">
    <source>
        <dbReference type="EMBL" id="QHN41457.1"/>
    </source>
</evidence>
<dbReference type="Gene3D" id="1.10.357.10">
    <property type="entry name" value="Tetracycline Repressor, domain 2"/>
    <property type="match status" value="1"/>
</dbReference>
<dbReference type="GO" id="GO:0045892">
    <property type="term" value="P:negative regulation of DNA-templated transcription"/>
    <property type="evidence" value="ECO:0007669"/>
    <property type="project" value="InterPro"/>
</dbReference>
<dbReference type="Pfam" id="PF02909">
    <property type="entry name" value="TetR_C_1"/>
    <property type="match status" value="1"/>
</dbReference>
<evidence type="ECO:0000256" key="4">
    <source>
        <dbReference type="ARBA" id="ARBA00023163"/>
    </source>
</evidence>
<evidence type="ECO:0000256" key="3">
    <source>
        <dbReference type="ARBA" id="ARBA00023125"/>
    </source>
</evidence>
<protein>
    <submittedName>
        <fullName evidence="5">TetR family transcriptional regulator</fullName>
    </submittedName>
</protein>
<dbReference type="InterPro" id="IPR001647">
    <property type="entry name" value="HTH_TetR"/>
</dbReference>
<proteinExistence type="predicted"/>
<dbReference type="GO" id="GO:0046677">
    <property type="term" value="P:response to antibiotic"/>
    <property type="evidence" value="ECO:0007669"/>
    <property type="project" value="InterPro"/>
</dbReference>
<dbReference type="InterPro" id="IPR050109">
    <property type="entry name" value="HTH-type_TetR-like_transc_reg"/>
</dbReference>
<evidence type="ECO:0000256" key="1">
    <source>
        <dbReference type="ARBA" id="ARBA00022491"/>
    </source>
</evidence>
<keyword evidence="4" id="KW-0804">Transcription</keyword>
<dbReference type="EMBL" id="CP045810">
    <property type="protein sequence ID" value="QHN41457.1"/>
    <property type="molecule type" value="Genomic_DNA"/>
</dbReference>
<gene>
    <name evidence="5" type="ORF">GII30_21905</name>
</gene>
<keyword evidence="2" id="KW-0805">Transcription regulation</keyword>
<dbReference type="GO" id="GO:0003700">
    <property type="term" value="F:DNA-binding transcription factor activity"/>
    <property type="evidence" value="ECO:0007669"/>
    <property type="project" value="TreeGrafter"/>
</dbReference>
<dbReference type="PANTHER" id="PTHR30055">
    <property type="entry name" value="HTH-TYPE TRANSCRIPTIONAL REGULATOR RUTR"/>
    <property type="match status" value="1"/>
</dbReference>
<dbReference type="InterPro" id="IPR004111">
    <property type="entry name" value="Repressor_TetR_C"/>
</dbReference>
<dbReference type="PROSITE" id="PS50977">
    <property type="entry name" value="HTH_TETR_2"/>
    <property type="match status" value="1"/>
</dbReference>